<dbReference type="EMBL" id="JBDFQZ010000008">
    <property type="protein sequence ID" value="KAK9697917.1"/>
    <property type="molecule type" value="Genomic_DNA"/>
</dbReference>
<keyword evidence="2" id="KW-1185">Reference proteome</keyword>
<organism evidence="1 2">
    <name type="scientific">Saponaria officinalis</name>
    <name type="common">Common soapwort</name>
    <name type="synonym">Lychnis saponaria</name>
    <dbReference type="NCBI Taxonomy" id="3572"/>
    <lineage>
        <taxon>Eukaryota</taxon>
        <taxon>Viridiplantae</taxon>
        <taxon>Streptophyta</taxon>
        <taxon>Embryophyta</taxon>
        <taxon>Tracheophyta</taxon>
        <taxon>Spermatophyta</taxon>
        <taxon>Magnoliopsida</taxon>
        <taxon>eudicotyledons</taxon>
        <taxon>Gunneridae</taxon>
        <taxon>Pentapetalae</taxon>
        <taxon>Caryophyllales</taxon>
        <taxon>Caryophyllaceae</taxon>
        <taxon>Caryophylleae</taxon>
        <taxon>Saponaria</taxon>
    </lineage>
</organism>
<sequence>MASGDDRSSSSSDHEDVDASLERFPIYPDIGFLTTTHRNRFIEITRQPVAPSRFISQLMMRTLGLEVAMCDICEGAGIEGIYNSRALTYTDITYEFPSSYYISGTKENPVAHYRIANYNVTTTVEQMADMLGVCGKGTLESPRPANRAILWLAMTGNPLPEKGNPHASEIQHLVLKIFGRAEPNNINNVELDMLDAYLNVDRGPRYQINIAAQIIHHLDRMARLNRTTPLYCGGIATMLTRSYLDDFNASDYVPLISDPAFHKDNCYLNLAYLRNSLSWLDKENNRYHDHEPILRLPNDDLPSLEPLDESDQPLPRPVYYIRAPAVARARRRWVPTTQSCASSRHAEAALLLRPVHHLKLVPLLLLPMTSLPTYYCHSSLRSTGLKTPTTYHTHLIQCFHRSTTFPPPTVSVLCGRISSSLCSL</sequence>
<name>A0AAW1J4I2_SAPOF</name>
<dbReference type="AlphaFoldDB" id="A0AAW1J4I2"/>
<comment type="caution">
    <text evidence="1">The sequence shown here is derived from an EMBL/GenBank/DDBJ whole genome shotgun (WGS) entry which is preliminary data.</text>
</comment>
<gene>
    <name evidence="1" type="ORF">RND81_08G069300</name>
</gene>
<proteinExistence type="predicted"/>
<accession>A0AAW1J4I2</accession>
<protein>
    <submittedName>
        <fullName evidence="1">Uncharacterized protein</fullName>
    </submittedName>
</protein>
<evidence type="ECO:0000313" key="1">
    <source>
        <dbReference type="EMBL" id="KAK9697917.1"/>
    </source>
</evidence>
<dbReference type="Proteomes" id="UP001443914">
    <property type="component" value="Unassembled WGS sequence"/>
</dbReference>
<evidence type="ECO:0000313" key="2">
    <source>
        <dbReference type="Proteomes" id="UP001443914"/>
    </source>
</evidence>
<reference evidence="1" key="1">
    <citation type="submission" date="2024-03" db="EMBL/GenBank/DDBJ databases">
        <title>WGS assembly of Saponaria officinalis var. Norfolk2.</title>
        <authorList>
            <person name="Jenkins J."/>
            <person name="Shu S."/>
            <person name="Grimwood J."/>
            <person name="Barry K."/>
            <person name="Goodstein D."/>
            <person name="Schmutz J."/>
            <person name="Leebens-Mack J."/>
            <person name="Osbourn A."/>
        </authorList>
    </citation>
    <scope>NUCLEOTIDE SEQUENCE [LARGE SCALE GENOMIC DNA]</scope>
    <source>
        <strain evidence="1">JIC</strain>
    </source>
</reference>